<dbReference type="EMBL" id="JAMQOQ010000003">
    <property type="protein sequence ID" value="MDS0295166.1"/>
    <property type="molecule type" value="Genomic_DNA"/>
</dbReference>
<feature type="transmembrane region" description="Helical" evidence="2">
    <location>
        <begin position="166"/>
        <end position="190"/>
    </location>
</feature>
<keyword evidence="2" id="KW-0812">Transmembrane</keyword>
<dbReference type="RefSeq" id="WP_310929026.1">
    <property type="nucleotide sequence ID" value="NZ_JAMQOQ010000003.1"/>
</dbReference>
<feature type="compositionally biased region" description="Basic residues" evidence="1">
    <location>
        <begin position="1"/>
        <end position="13"/>
    </location>
</feature>
<feature type="transmembrane region" description="Helical" evidence="2">
    <location>
        <begin position="404"/>
        <end position="426"/>
    </location>
</feature>
<feature type="transmembrane region" description="Helical" evidence="2">
    <location>
        <begin position="65"/>
        <end position="85"/>
    </location>
</feature>
<evidence type="ECO:0000313" key="4">
    <source>
        <dbReference type="Proteomes" id="UP001254813"/>
    </source>
</evidence>
<feature type="region of interest" description="Disordered" evidence="1">
    <location>
        <begin position="1"/>
        <end position="23"/>
    </location>
</feature>
<feature type="transmembrane region" description="Helical" evidence="2">
    <location>
        <begin position="303"/>
        <end position="320"/>
    </location>
</feature>
<keyword evidence="2" id="KW-1133">Transmembrane helix</keyword>
<feature type="transmembrane region" description="Helical" evidence="2">
    <location>
        <begin position="473"/>
        <end position="494"/>
    </location>
</feature>
<accession>A0ABU2G302</accession>
<feature type="transmembrane region" description="Helical" evidence="2">
    <location>
        <begin position="247"/>
        <end position="267"/>
    </location>
</feature>
<feature type="transmembrane region" description="Helical" evidence="2">
    <location>
        <begin position="273"/>
        <end position="291"/>
    </location>
</feature>
<reference evidence="3 4" key="1">
    <citation type="submission" date="2022-06" db="EMBL/GenBank/DDBJ databases">
        <title>Halogeometricum sp. a new haloarchaeum isolate from saline soil.</title>
        <authorList>
            <person name="Strakova D."/>
            <person name="Galisteo C."/>
            <person name="Sanchez-Porro C."/>
            <person name="Ventosa A."/>
        </authorList>
    </citation>
    <scope>NUCLEOTIDE SEQUENCE [LARGE SCALE GENOMIC DNA]</scope>
    <source>
        <strain evidence="4">S3BR25-2</strain>
    </source>
</reference>
<keyword evidence="2" id="KW-0472">Membrane</keyword>
<dbReference type="Proteomes" id="UP001254813">
    <property type="component" value="Unassembled WGS sequence"/>
</dbReference>
<feature type="transmembrane region" description="Helical" evidence="2">
    <location>
        <begin position="197"/>
        <end position="218"/>
    </location>
</feature>
<protein>
    <submittedName>
        <fullName evidence="3">Uncharacterized protein</fullName>
    </submittedName>
</protein>
<feature type="transmembrane region" description="Helical" evidence="2">
    <location>
        <begin position="31"/>
        <end position="49"/>
    </location>
</feature>
<sequence>MQRTTARRGRRNARGSGTETESGTSARLSKALLVVGGLAFFAGLVRAYFAPATGYELSIYGSTPALYWVGIGVAVACALLVGLVLRPGGPLRWATMVVGGLPILSVAGLPLIRGYFFYGMGDSLTHLGWAKDLASGVMQPTQFLYPGVHTTTLLIQELTGMTLNRAMLLVVLLFVLVYFVTVPLCVGVLVDGRGVSVIAAFSALLLLPSNDLGVFMMAHPFTQALYFTPVLLYLALRHILDAPGEEGLLPVTATDGALAFASVALVLLHPQQALNVAMVFLLIGATRALIVRRWNDHPIAAQRSVLGHGAFLMAVFLLWTSRLERAQQSSIGVVQSFFESIFQTGTGANDVATQATSLSALGGSTVEVATKLFLPTVVFGLLAAGLVLRALIAEARGDASRRSAIVVALGVATTALTAMFGVFYLASSTAVWGRYVGAVVLLLNVLGCVALVRGRELATGRLRNVSADSVLAVAFAALIVLSTMTFFMSPLIYLPSSQVPETEMAGYQASFEDVGGDARLLGVRLGPGRYSDAVYGREAKRTMSSLPTGGSVPPEVFNSNLTTHYNGEGDVYVVVKRSDERRELELYRGLMYNESGFRSLNSTAEVSLVQTSGDYKMYKVSD</sequence>
<proteinExistence type="predicted"/>
<evidence type="ECO:0000256" key="2">
    <source>
        <dbReference type="SAM" id="Phobius"/>
    </source>
</evidence>
<evidence type="ECO:0000256" key="1">
    <source>
        <dbReference type="SAM" id="MobiDB-lite"/>
    </source>
</evidence>
<feature type="transmembrane region" description="Helical" evidence="2">
    <location>
        <begin position="432"/>
        <end position="452"/>
    </location>
</feature>
<feature type="transmembrane region" description="Helical" evidence="2">
    <location>
        <begin position="224"/>
        <end position="240"/>
    </location>
</feature>
<name>A0ABU2G302_9EURY</name>
<organism evidence="3 4">
    <name type="scientific">Halogeometricum luteum</name>
    <dbReference type="NCBI Taxonomy" id="2950537"/>
    <lineage>
        <taxon>Archaea</taxon>
        <taxon>Methanobacteriati</taxon>
        <taxon>Methanobacteriota</taxon>
        <taxon>Stenosarchaea group</taxon>
        <taxon>Halobacteria</taxon>
        <taxon>Halobacteriales</taxon>
        <taxon>Haloferacaceae</taxon>
        <taxon>Halogeometricum</taxon>
    </lineage>
</organism>
<feature type="transmembrane region" description="Helical" evidence="2">
    <location>
        <begin position="372"/>
        <end position="392"/>
    </location>
</feature>
<keyword evidence="4" id="KW-1185">Reference proteome</keyword>
<evidence type="ECO:0000313" key="3">
    <source>
        <dbReference type="EMBL" id="MDS0295166.1"/>
    </source>
</evidence>
<gene>
    <name evidence="3" type="ORF">NDI79_13370</name>
</gene>
<feature type="transmembrane region" description="Helical" evidence="2">
    <location>
        <begin position="97"/>
        <end position="118"/>
    </location>
</feature>
<comment type="caution">
    <text evidence="3">The sequence shown here is derived from an EMBL/GenBank/DDBJ whole genome shotgun (WGS) entry which is preliminary data.</text>
</comment>